<evidence type="ECO:0000256" key="1">
    <source>
        <dbReference type="SAM" id="MobiDB-lite"/>
    </source>
</evidence>
<dbReference type="Proteomes" id="UP001254608">
    <property type="component" value="Unassembled WGS sequence"/>
</dbReference>
<evidence type="ECO:0000256" key="2">
    <source>
        <dbReference type="SAM" id="SignalP"/>
    </source>
</evidence>
<feature type="region of interest" description="Disordered" evidence="1">
    <location>
        <begin position="138"/>
        <end position="180"/>
    </location>
</feature>
<accession>A0ABU2WI55</accession>
<evidence type="ECO:0000313" key="4">
    <source>
        <dbReference type="Proteomes" id="UP001254608"/>
    </source>
</evidence>
<dbReference type="RefSeq" id="WP_311364946.1">
    <property type="nucleotide sequence ID" value="NZ_JAVRIC010000011.1"/>
</dbReference>
<dbReference type="EMBL" id="JAVRIC010000011">
    <property type="protein sequence ID" value="MDT0497553.1"/>
    <property type="molecule type" value="Genomic_DNA"/>
</dbReference>
<evidence type="ECO:0000313" key="3">
    <source>
        <dbReference type="EMBL" id="MDT0497553.1"/>
    </source>
</evidence>
<gene>
    <name evidence="3" type="ORF">RM530_09280</name>
</gene>
<comment type="caution">
    <text evidence="3">The sequence shown here is derived from an EMBL/GenBank/DDBJ whole genome shotgun (WGS) entry which is preliminary data.</text>
</comment>
<keyword evidence="2" id="KW-0732">Signal</keyword>
<sequence>MRSIALAAVTVGALATVGLAQADTWDRSSESRASAYVGMEFGGTTTTNRDVPLHYGFRFDQARSHRWQTDTFGGTPFAMADFTAQGLEQISFNGVPMVRRAAIPGNRANGDDTEYQWTDWALIAVAAAGFGYLIYEISEGDDDDEPEPAEDTGGGLLGGDGGGLLGGGDDGDDGDGGGLLGGLLGSGYRDGGYVRGLGERVDPEYQRWLDGGSGQMGDLGG</sequence>
<reference evidence="3 4" key="1">
    <citation type="submission" date="2023-09" db="EMBL/GenBank/DDBJ databases">
        <authorList>
            <person name="Rey-Velasco X."/>
        </authorList>
    </citation>
    <scope>NUCLEOTIDE SEQUENCE [LARGE SCALE GENOMIC DNA]</scope>
    <source>
        <strain evidence="3 4">W345</strain>
    </source>
</reference>
<protein>
    <submittedName>
        <fullName evidence="3">Uncharacterized protein</fullName>
    </submittedName>
</protein>
<organism evidence="3 4">
    <name type="scientific">Banduia mediterranea</name>
    <dbReference type="NCBI Taxonomy" id="3075609"/>
    <lineage>
        <taxon>Bacteria</taxon>
        <taxon>Pseudomonadati</taxon>
        <taxon>Pseudomonadota</taxon>
        <taxon>Gammaproteobacteria</taxon>
        <taxon>Nevskiales</taxon>
        <taxon>Algiphilaceae</taxon>
        <taxon>Banduia</taxon>
    </lineage>
</organism>
<feature type="compositionally biased region" description="Gly residues" evidence="1">
    <location>
        <begin position="152"/>
        <end position="168"/>
    </location>
</feature>
<keyword evidence="4" id="KW-1185">Reference proteome</keyword>
<feature type="compositionally biased region" description="Acidic residues" evidence="1">
    <location>
        <begin position="138"/>
        <end position="150"/>
    </location>
</feature>
<name>A0ABU2WI55_9GAMM</name>
<proteinExistence type="predicted"/>
<feature type="chain" id="PRO_5045410732" evidence="2">
    <location>
        <begin position="23"/>
        <end position="221"/>
    </location>
</feature>
<feature type="signal peptide" evidence="2">
    <location>
        <begin position="1"/>
        <end position="22"/>
    </location>
</feature>